<organism evidence="3">
    <name type="scientific">Caldimicrobium thiodismutans</name>
    <dbReference type="NCBI Taxonomy" id="1653476"/>
    <lineage>
        <taxon>Bacteria</taxon>
        <taxon>Pseudomonadati</taxon>
        <taxon>Thermodesulfobacteriota</taxon>
        <taxon>Thermodesulfobacteria</taxon>
        <taxon>Thermodesulfobacteriales</taxon>
        <taxon>Thermodesulfobacteriaceae</taxon>
        <taxon>Caldimicrobium</taxon>
    </lineage>
</organism>
<dbReference type="CDD" id="cd00371">
    <property type="entry name" value="HMA"/>
    <property type="match status" value="1"/>
</dbReference>
<keyword evidence="1" id="KW-0479">Metal-binding</keyword>
<sequence>MERVEIKIKGMTCEHCVRRVERAILSTGKAKNVEIDLATGKVVFEKEESLSLDEIKANIELYGYQVEV</sequence>
<accession>A0A832LVA2</accession>
<dbReference type="GO" id="GO:0046872">
    <property type="term" value="F:metal ion binding"/>
    <property type="evidence" value="ECO:0007669"/>
    <property type="project" value="UniProtKB-KW"/>
</dbReference>
<name>A0A832LVA2_9BACT</name>
<reference evidence="3" key="1">
    <citation type="journal article" date="2020" name="mSystems">
        <title>Genome- and Community-Level Interaction Insights into Carbon Utilization and Element Cycling Functions of Hydrothermarchaeota in Hydrothermal Sediment.</title>
        <authorList>
            <person name="Zhou Z."/>
            <person name="Liu Y."/>
            <person name="Xu W."/>
            <person name="Pan J."/>
            <person name="Luo Z.H."/>
            <person name="Li M."/>
        </authorList>
    </citation>
    <scope>NUCLEOTIDE SEQUENCE [LARGE SCALE GENOMIC DNA]</scope>
    <source>
        <strain evidence="3">SpSt-605</strain>
    </source>
</reference>
<dbReference type="AlphaFoldDB" id="A0A832LVA2"/>
<protein>
    <submittedName>
        <fullName evidence="3">Heavy-metal-associated domain-containing protein</fullName>
    </submittedName>
</protein>
<comment type="caution">
    <text evidence="3">The sequence shown here is derived from an EMBL/GenBank/DDBJ whole genome shotgun (WGS) entry which is preliminary data.</text>
</comment>
<dbReference type="PROSITE" id="PS01047">
    <property type="entry name" value="HMA_1"/>
    <property type="match status" value="1"/>
</dbReference>
<dbReference type="Gene3D" id="3.30.70.100">
    <property type="match status" value="1"/>
</dbReference>
<gene>
    <name evidence="3" type="ORF">ENT73_01765</name>
</gene>
<evidence type="ECO:0000256" key="1">
    <source>
        <dbReference type="ARBA" id="ARBA00022723"/>
    </source>
</evidence>
<proteinExistence type="predicted"/>
<evidence type="ECO:0000313" key="3">
    <source>
        <dbReference type="EMBL" id="HGV54803.1"/>
    </source>
</evidence>
<dbReference type="PROSITE" id="PS50846">
    <property type="entry name" value="HMA_2"/>
    <property type="match status" value="1"/>
</dbReference>
<dbReference type="Pfam" id="PF00403">
    <property type="entry name" value="HMA"/>
    <property type="match status" value="1"/>
</dbReference>
<dbReference type="InterPro" id="IPR017969">
    <property type="entry name" value="Heavy-metal-associated_CS"/>
</dbReference>
<dbReference type="SUPFAM" id="SSF55008">
    <property type="entry name" value="HMA, heavy metal-associated domain"/>
    <property type="match status" value="1"/>
</dbReference>
<feature type="domain" description="HMA" evidence="2">
    <location>
        <begin position="2"/>
        <end position="67"/>
    </location>
</feature>
<dbReference type="InterPro" id="IPR006121">
    <property type="entry name" value="HMA_dom"/>
</dbReference>
<dbReference type="InterPro" id="IPR036163">
    <property type="entry name" value="HMA_dom_sf"/>
</dbReference>
<evidence type="ECO:0000259" key="2">
    <source>
        <dbReference type="PROSITE" id="PS50846"/>
    </source>
</evidence>
<dbReference type="EMBL" id="DSZU01000028">
    <property type="protein sequence ID" value="HGV54803.1"/>
    <property type="molecule type" value="Genomic_DNA"/>
</dbReference>